<organism evidence="1">
    <name type="scientific">Anguilla anguilla</name>
    <name type="common">European freshwater eel</name>
    <name type="synonym">Muraena anguilla</name>
    <dbReference type="NCBI Taxonomy" id="7936"/>
    <lineage>
        <taxon>Eukaryota</taxon>
        <taxon>Metazoa</taxon>
        <taxon>Chordata</taxon>
        <taxon>Craniata</taxon>
        <taxon>Vertebrata</taxon>
        <taxon>Euteleostomi</taxon>
        <taxon>Actinopterygii</taxon>
        <taxon>Neopterygii</taxon>
        <taxon>Teleostei</taxon>
        <taxon>Anguilliformes</taxon>
        <taxon>Anguillidae</taxon>
        <taxon>Anguilla</taxon>
    </lineage>
</organism>
<proteinExistence type="predicted"/>
<accession>A0A0E9SDS6</accession>
<reference evidence="1" key="2">
    <citation type="journal article" date="2015" name="Fish Shellfish Immunol.">
        <title>Early steps in the European eel (Anguilla anguilla)-Vibrio vulnificus interaction in the gills: Role of the RtxA13 toxin.</title>
        <authorList>
            <person name="Callol A."/>
            <person name="Pajuelo D."/>
            <person name="Ebbesson L."/>
            <person name="Teles M."/>
            <person name="MacKenzie S."/>
            <person name="Amaro C."/>
        </authorList>
    </citation>
    <scope>NUCLEOTIDE SEQUENCE</scope>
</reference>
<sequence>MIVTVLRPHVMWMKALPS</sequence>
<dbReference type="AlphaFoldDB" id="A0A0E9SDS6"/>
<dbReference type="EMBL" id="GBXM01069141">
    <property type="protein sequence ID" value="JAH39436.1"/>
    <property type="molecule type" value="Transcribed_RNA"/>
</dbReference>
<protein>
    <submittedName>
        <fullName evidence="1">Uncharacterized protein</fullName>
    </submittedName>
</protein>
<evidence type="ECO:0000313" key="1">
    <source>
        <dbReference type="EMBL" id="JAH39436.1"/>
    </source>
</evidence>
<name>A0A0E9SDS6_ANGAN</name>
<reference evidence="1" key="1">
    <citation type="submission" date="2014-11" db="EMBL/GenBank/DDBJ databases">
        <authorList>
            <person name="Amaro Gonzalez C."/>
        </authorList>
    </citation>
    <scope>NUCLEOTIDE SEQUENCE</scope>
</reference>